<reference evidence="1 2" key="1">
    <citation type="submission" date="2019-03" db="EMBL/GenBank/DDBJ databases">
        <title>Genomic Encyclopedia of Type Strains, Phase IV (KMG-V): Genome sequencing to study the core and pangenomes of soil and plant-associated prokaryotes.</title>
        <authorList>
            <person name="Whitman W."/>
        </authorList>
    </citation>
    <scope>NUCLEOTIDE SEQUENCE [LARGE SCALE GENOMIC DNA]</scope>
    <source>
        <strain evidence="1 2">23C40</strain>
    </source>
</reference>
<protein>
    <recommendedName>
        <fullName evidence="3">Peptidase M4 family protein</fullName>
    </recommendedName>
</protein>
<gene>
    <name evidence="1" type="ORF">EV184_10854</name>
</gene>
<name>A0A4R2BTR8_9HYPH</name>
<proteinExistence type="predicted"/>
<organism evidence="1 2">
    <name type="scientific">Sinorhizobium americanum</name>
    <dbReference type="NCBI Taxonomy" id="194963"/>
    <lineage>
        <taxon>Bacteria</taxon>
        <taxon>Pseudomonadati</taxon>
        <taxon>Pseudomonadota</taxon>
        <taxon>Alphaproteobacteria</taxon>
        <taxon>Hyphomicrobiales</taxon>
        <taxon>Rhizobiaceae</taxon>
        <taxon>Sinorhizobium/Ensifer group</taxon>
        <taxon>Sinorhizobium</taxon>
    </lineage>
</organism>
<evidence type="ECO:0008006" key="3">
    <source>
        <dbReference type="Google" id="ProtNLM"/>
    </source>
</evidence>
<dbReference type="AlphaFoldDB" id="A0A4R2BTR8"/>
<dbReference type="SUPFAM" id="SSF55486">
    <property type="entry name" value="Metalloproteases ('zincins'), catalytic domain"/>
    <property type="match status" value="1"/>
</dbReference>
<accession>A0A4R2BTR8</accession>
<comment type="caution">
    <text evidence="1">The sequence shown here is derived from an EMBL/GenBank/DDBJ whole genome shotgun (WGS) entry which is preliminary data.</text>
</comment>
<dbReference type="Proteomes" id="UP000295043">
    <property type="component" value="Unassembled WGS sequence"/>
</dbReference>
<evidence type="ECO:0000313" key="1">
    <source>
        <dbReference type="EMBL" id="TCN30183.1"/>
    </source>
</evidence>
<dbReference type="EMBL" id="SLVU01000008">
    <property type="protein sequence ID" value="TCN30183.1"/>
    <property type="molecule type" value="Genomic_DNA"/>
</dbReference>
<evidence type="ECO:0000313" key="2">
    <source>
        <dbReference type="Proteomes" id="UP000295043"/>
    </source>
</evidence>
<sequence length="406" mass="45612">MGATLNGITNPRDAGYEAVPEPPLGTRFLVFPQPPFVQGYEKPEVVWIGLSAGPILAGPSDSRMYVANPVEPKRPYGLPDLPPYRGILRPPAEPGPDGHFDHILPDSPSFLSVHCYACARRVLDIFEGYVGRQVTWFFEPTIARLEIVPRIPGWENAQSGFGFLELGESDQATPTSCFALNFDSIAHEMGHLILLSELGIPYGERQDTDFFAYHEAVADFISLLGLLHFETALDRILRRTLGNLLIHNELDRFAEISDEKQIRSFNNSLRVADVSYEVHDRSKPFAAAMFDGLVEIYQTLLFDRGVTDLDPRRFSNLRQQMAPALMEKVILGSKSDYELRHFASKAALLEARDIVGEALAQSWRHLDPHYLTFEAAAEALLKAVDDGRGRPYVGQFEDCIRWRQIL</sequence>